<gene>
    <name evidence="3" type="ORF">H8700_04045</name>
</gene>
<dbReference type="RefSeq" id="WP_249303356.1">
    <property type="nucleotide sequence ID" value="NZ_JACRSW010000014.1"/>
</dbReference>
<dbReference type="Proteomes" id="UP000637513">
    <property type="component" value="Unassembled WGS sequence"/>
</dbReference>
<evidence type="ECO:0000259" key="2">
    <source>
        <dbReference type="Pfam" id="PF19789"/>
    </source>
</evidence>
<name>A0ABR7MST5_9FIRM</name>
<reference evidence="3 4" key="1">
    <citation type="submission" date="2020-08" db="EMBL/GenBank/DDBJ databases">
        <title>Genome public.</title>
        <authorList>
            <person name="Liu C."/>
            <person name="Sun Q."/>
        </authorList>
    </citation>
    <scope>NUCLEOTIDE SEQUENCE [LARGE SCALE GENOMIC DNA]</scope>
    <source>
        <strain evidence="3 4">BX3</strain>
    </source>
</reference>
<organism evidence="3 4">
    <name type="scientific">Jutongia hominis</name>
    <dbReference type="NCBI Taxonomy" id="2763664"/>
    <lineage>
        <taxon>Bacteria</taxon>
        <taxon>Bacillati</taxon>
        <taxon>Bacillota</taxon>
        <taxon>Clostridia</taxon>
        <taxon>Lachnospirales</taxon>
        <taxon>Lachnospiraceae</taxon>
        <taxon>Jutongia</taxon>
    </lineage>
</organism>
<dbReference type="EMBL" id="JACRSW010000014">
    <property type="protein sequence ID" value="MBC8556877.1"/>
    <property type="molecule type" value="Genomic_DNA"/>
</dbReference>
<keyword evidence="4" id="KW-1185">Reference proteome</keyword>
<accession>A0ABR7MST5</accession>
<keyword evidence="1" id="KW-0472">Membrane</keyword>
<evidence type="ECO:0000313" key="3">
    <source>
        <dbReference type="EMBL" id="MBC8556877.1"/>
    </source>
</evidence>
<feature type="transmembrane region" description="Helical" evidence="1">
    <location>
        <begin position="12"/>
        <end position="32"/>
    </location>
</feature>
<evidence type="ECO:0000313" key="4">
    <source>
        <dbReference type="Proteomes" id="UP000637513"/>
    </source>
</evidence>
<evidence type="ECO:0000256" key="1">
    <source>
        <dbReference type="SAM" id="Phobius"/>
    </source>
</evidence>
<keyword evidence="1" id="KW-1133">Transmembrane helix</keyword>
<protein>
    <recommendedName>
        <fullName evidence="2">DUF6273 domain-containing protein</fullName>
    </recommendedName>
</protein>
<dbReference type="Pfam" id="PF19789">
    <property type="entry name" value="DUF6273"/>
    <property type="match status" value="1"/>
</dbReference>
<feature type="domain" description="DUF6273" evidence="2">
    <location>
        <begin position="87"/>
        <end position="163"/>
    </location>
</feature>
<dbReference type="InterPro" id="IPR046240">
    <property type="entry name" value="DUF6273"/>
</dbReference>
<keyword evidence="1" id="KW-0812">Transmembrane</keyword>
<comment type="caution">
    <text evidence="3">The sequence shown here is derived from an EMBL/GenBank/DDBJ whole genome shotgun (WGS) entry which is preliminary data.</text>
</comment>
<sequence>MRQTKKKKSGVILIVLVVAILAAIAGIAWYLYNKNNAQEEAAGHYIEQKVEKIEYTDIAKAKAGDTVAFGKYDDEKIAWKVLEKKDNELILLSDHCIAKHAYHDKNKAVTWETCALRKWLNEFFYQKTFSDKEKAQIIKTKVVNEDNDAFDTYETLNRVFPISFSWDMRSET</sequence>
<proteinExistence type="predicted"/>